<keyword evidence="2" id="KW-1185">Reference proteome</keyword>
<dbReference type="AlphaFoldDB" id="A0A4C1WZY0"/>
<reference evidence="1 2" key="1">
    <citation type="journal article" date="2019" name="Commun. Biol.">
        <title>The bagworm genome reveals a unique fibroin gene that provides high tensile strength.</title>
        <authorList>
            <person name="Kono N."/>
            <person name="Nakamura H."/>
            <person name="Ohtoshi R."/>
            <person name="Tomita M."/>
            <person name="Numata K."/>
            <person name="Arakawa K."/>
        </authorList>
    </citation>
    <scope>NUCLEOTIDE SEQUENCE [LARGE SCALE GENOMIC DNA]</scope>
</reference>
<organism evidence="1 2">
    <name type="scientific">Eumeta variegata</name>
    <name type="common">Bagworm moth</name>
    <name type="synonym">Eumeta japonica</name>
    <dbReference type="NCBI Taxonomy" id="151549"/>
    <lineage>
        <taxon>Eukaryota</taxon>
        <taxon>Metazoa</taxon>
        <taxon>Ecdysozoa</taxon>
        <taxon>Arthropoda</taxon>
        <taxon>Hexapoda</taxon>
        <taxon>Insecta</taxon>
        <taxon>Pterygota</taxon>
        <taxon>Neoptera</taxon>
        <taxon>Endopterygota</taxon>
        <taxon>Lepidoptera</taxon>
        <taxon>Glossata</taxon>
        <taxon>Ditrysia</taxon>
        <taxon>Tineoidea</taxon>
        <taxon>Psychidae</taxon>
        <taxon>Oiketicinae</taxon>
        <taxon>Eumeta</taxon>
    </lineage>
</organism>
<dbReference type="EMBL" id="BGZK01000692">
    <property type="protein sequence ID" value="GBP56410.1"/>
    <property type="molecule type" value="Genomic_DNA"/>
</dbReference>
<sequence length="136" mass="15423">MHARCVRSSLSPTTSSNACTQASAVNRGMSVRLRVVNDRMRYFRETPNGAVTQRRQTIIKCFNFAAVHPWRSLVAGAARSQTPLIIGRRYVHQSKHRDALCGGSIKTTQRCIRHTDKMDPSRAPPRGRARFVHYLF</sequence>
<protein>
    <submittedName>
        <fullName evidence="1">Uncharacterized protein</fullName>
    </submittedName>
</protein>
<evidence type="ECO:0000313" key="1">
    <source>
        <dbReference type="EMBL" id="GBP56410.1"/>
    </source>
</evidence>
<evidence type="ECO:0000313" key="2">
    <source>
        <dbReference type="Proteomes" id="UP000299102"/>
    </source>
</evidence>
<name>A0A4C1WZY0_EUMVA</name>
<proteinExistence type="predicted"/>
<dbReference type="Proteomes" id="UP000299102">
    <property type="component" value="Unassembled WGS sequence"/>
</dbReference>
<gene>
    <name evidence="1" type="ORF">EVAR_90081_1</name>
</gene>
<comment type="caution">
    <text evidence="1">The sequence shown here is derived from an EMBL/GenBank/DDBJ whole genome shotgun (WGS) entry which is preliminary data.</text>
</comment>
<accession>A0A4C1WZY0</accession>